<comment type="caution">
    <text evidence="2">The sequence shown here is derived from an EMBL/GenBank/DDBJ whole genome shotgun (WGS) entry which is preliminary data.</text>
</comment>
<reference evidence="2 3" key="1">
    <citation type="submission" date="2019-02" db="EMBL/GenBank/DDBJ databases">
        <title>Marinobacter halodurans sp. nov., a marine bacterium isolated from sea tidal flat.</title>
        <authorList>
            <person name="Yoo Y."/>
            <person name="Lee D.W."/>
            <person name="Kim B.S."/>
            <person name="Kim J.-J."/>
        </authorList>
    </citation>
    <scope>NUCLEOTIDE SEQUENCE [LARGE SCALE GENOMIC DNA]</scope>
    <source>
        <strain evidence="2 3">YJ-S3-2</strain>
    </source>
</reference>
<gene>
    <name evidence="2" type="ORF">EZI54_22325</name>
</gene>
<dbReference type="Pfam" id="PF00563">
    <property type="entry name" value="EAL"/>
    <property type="match status" value="1"/>
</dbReference>
<dbReference type="PANTHER" id="PTHR33121:SF71">
    <property type="entry name" value="OXYGEN SENSOR PROTEIN DOSP"/>
    <property type="match status" value="1"/>
</dbReference>
<sequence>MAHSLHMKVVAEGIEADAQEAFLQFRGCDFAQGFYYGRSMSGEKFLDVCRSNQVPGSIGSIS</sequence>
<evidence type="ECO:0000259" key="1">
    <source>
        <dbReference type="PROSITE" id="PS50883"/>
    </source>
</evidence>
<evidence type="ECO:0000313" key="2">
    <source>
        <dbReference type="EMBL" id="TBW47662.1"/>
    </source>
</evidence>
<dbReference type="EMBL" id="SJDL01000060">
    <property type="protein sequence ID" value="TBW47662.1"/>
    <property type="molecule type" value="Genomic_DNA"/>
</dbReference>
<dbReference type="PANTHER" id="PTHR33121">
    <property type="entry name" value="CYCLIC DI-GMP PHOSPHODIESTERASE PDEF"/>
    <property type="match status" value="1"/>
</dbReference>
<protein>
    <submittedName>
        <fullName evidence="2">EAL domain-containing protein</fullName>
    </submittedName>
</protein>
<name>A0ABY1ZGD1_9GAMM</name>
<accession>A0ABY1ZGD1</accession>
<keyword evidence="3" id="KW-1185">Reference proteome</keyword>
<dbReference type="Proteomes" id="UP000313645">
    <property type="component" value="Unassembled WGS sequence"/>
</dbReference>
<dbReference type="InterPro" id="IPR050706">
    <property type="entry name" value="Cyclic-di-GMP_PDE-like"/>
</dbReference>
<dbReference type="PROSITE" id="PS50883">
    <property type="entry name" value="EAL"/>
    <property type="match status" value="1"/>
</dbReference>
<feature type="domain" description="EAL" evidence="1">
    <location>
        <begin position="1"/>
        <end position="53"/>
    </location>
</feature>
<proteinExistence type="predicted"/>
<organism evidence="2 3">
    <name type="scientific">Marinobacter halodurans</name>
    <dbReference type="NCBI Taxonomy" id="2528979"/>
    <lineage>
        <taxon>Bacteria</taxon>
        <taxon>Pseudomonadati</taxon>
        <taxon>Pseudomonadota</taxon>
        <taxon>Gammaproteobacteria</taxon>
        <taxon>Pseudomonadales</taxon>
        <taxon>Marinobacteraceae</taxon>
        <taxon>Marinobacter</taxon>
    </lineage>
</organism>
<evidence type="ECO:0000313" key="3">
    <source>
        <dbReference type="Proteomes" id="UP000313645"/>
    </source>
</evidence>
<dbReference type="InterPro" id="IPR001633">
    <property type="entry name" value="EAL_dom"/>
</dbReference>
<dbReference type="SUPFAM" id="SSF141868">
    <property type="entry name" value="EAL domain-like"/>
    <property type="match status" value="1"/>
</dbReference>
<dbReference type="Gene3D" id="3.20.20.450">
    <property type="entry name" value="EAL domain"/>
    <property type="match status" value="1"/>
</dbReference>
<dbReference type="InterPro" id="IPR035919">
    <property type="entry name" value="EAL_sf"/>
</dbReference>